<accession>A0A9P8IU24</accession>
<feature type="compositionally biased region" description="Pro residues" evidence="1">
    <location>
        <begin position="285"/>
        <end position="296"/>
    </location>
</feature>
<feature type="compositionally biased region" description="Low complexity" evidence="1">
    <location>
        <begin position="21"/>
        <end position="50"/>
    </location>
</feature>
<evidence type="ECO:0000313" key="3">
    <source>
        <dbReference type="Proteomes" id="UP000827133"/>
    </source>
</evidence>
<gene>
    <name evidence="2" type="ORF">J7337_002806</name>
</gene>
<comment type="caution">
    <text evidence="2">The sequence shown here is derived from an EMBL/GenBank/DDBJ whole genome shotgun (WGS) entry which is preliminary data.</text>
</comment>
<proteinExistence type="predicted"/>
<dbReference type="GeneID" id="68310663"/>
<evidence type="ECO:0000256" key="1">
    <source>
        <dbReference type="SAM" id="MobiDB-lite"/>
    </source>
</evidence>
<dbReference type="KEGG" id="fmu:J7337_002806"/>
<feature type="compositionally biased region" description="Low complexity" evidence="1">
    <location>
        <begin position="91"/>
        <end position="107"/>
    </location>
</feature>
<feature type="compositionally biased region" description="Basic and acidic residues" evidence="1">
    <location>
        <begin position="174"/>
        <end position="184"/>
    </location>
</feature>
<protein>
    <submittedName>
        <fullName evidence="2">Uncharacterized protein</fullName>
    </submittedName>
</protein>
<feature type="compositionally biased region" description="Basic residues" evidence="1">
    <location>
        <begin position="261"/>
        <end position="274"/>
    </location>
</feature>
<sequence>MAIPRRPIGKLPANPPPLPQKEPQQPNSSQIPPSPSESLSSILSAYSRSSGESLVRLPYEASDSVRQSEAISSPSHQAPPANTNTGTFIGPPTQQQQHHYQLQQPQHYVAQKLPANNHRPPPLPSKDTKYHLPATPAPVRKPVPENKLPELNSAPSPSQTQQQPQPQLWRRRSSKAERSLELPDLKLVASHGSTAATQPVVAKPHVQPQLSSSGPKISTIPNWQPGSTNPTAPAGQDSETLPAAEQVPGTPTMGINSSKLNRLKGKLHLHRRGKSSGDTSKSSPTPRPGANRPPTPEYQKEDIKTPVVDSFISPLSPASSPEPAAQATKPLGGQAGFCIARGGIVTTFGHRFKGKSWILWQ</sequence>
<feature type="compositionally biased region" description="Polar residues" evidence="1">
    <location>
        <begin position="64"/>
        <end position="87"/>
    </location>
</feature>
<name>A0A9P8IU24_9HYPO</name>
<keyword evidence="3" id="KW-1185">Reference proteome</keyword>
<feature type="region of interest" description="Disordered" evidence="1">
    <location>
        <begin position="1"/>
        <end position="330"/>
    </location>
</feature>
<dbReference type="AlphaFoldDB" id="A0A9P8IU24"/>
<organism evidence="2 3">
    <name type="scientific">Fusarium musae</name>
    <dbReference type="NCBI Taxonomy" id="1042133"/>
    <lineage>
        <taxon>Eukaryota</taxon>
        <taxon>Fungi</taxon>
        <taxon>Dikarya</taxon>
        <taxon>Ascomycota</taxon>
        <taxon>Pezizomycotina</taxon>
        <taxon>Sordariomycetes</taxon>
        <taxon>Hypocreomycetidae</taxon>
        <taxon>Hypocreales</taxon>
        <taxon>Nectriaceae</taxon>
        <taxon>Fusarium</taxon>
    </lineage>
</organism>
<feature type="compositionally biased region" description="Low complexity" evidence="1">
    <location>
        <begin position="313"/>
        <end position="327"/>
    </location>
</feature>
<dbReference type="RefSeq" id="XP_044684833.1">
    <property type="nucleotide sequence ID" value="XM_044820533.1"/>
</dbReference>
<dbReference type="EMBL" id="JAHBCI010000002">
    <property type="protein sequence ID" value="KAG9505834.1"/>
    <property type="molecule type" value="Genomic_DNA"/>
</dbReference>
<feature type="compositionally biased region" description="Polar residues" evidence="1">
    <location>
        <begin position="208"/>
        <end position="231"/>
    </location>
</feature>
<reference evidence="2" key="1">
    <citation type="journal article" date="2021" name="Mol. Plant Microbe Interact.">
        <title>Telomere to telomere genome assembly of Fusarium musae F31, causal agent of crown rot disease of banana.</title>
        <authorList>
            <person name="Degradi L."/>
            <person name="Tava V."/>
            <person name="Kunova A."/>
            <person name="Cortesi P."/>
            <person name="Saracchi M."/>
            <person name="Pasquali M."/>
        </authorList>
    </citation>
    <scope>NUCLEOTIDE SEQUENCE</scope>
    <source>
        <strain evidence="2">F31</strain>
    </source>
</reference>
<evidence type="ECO:0000313" key="2">
    <source>
        <dbReference type="EMBL" id="KAG9505834.1"/>
    </source>
</evidence>
<feature type="compositionally biased region" description="Low complexity" evidence="1">
    <location>
        <begin position="155"/>
        <end position="167"/>
    </location>
</feature>
<dbReference type="Proteomes" id="UP000827133">
    <property type="component" value="Unassembled WGS sequence"/>
</dbReference>